<organism evidence="5 6">
    <name type="scientific">Candidatus Iainarchaeum sp</name>
    <dbReference type="NCBI Taxonomy" id="3101447"/>
    <lineage>
        <taxon>Archaea</taxon>
        <taxon>Candidatus Iainarchaeota</taxon>
        <taxon>Candidatus Iainarchaeia</taxon>
        <taxon>Candidatus Iainarchaeales</taxon>
        <taxon>Candidatus Iainarchaeaceae</taxon>
        <taxon>Candidatus Iainarchaeum</taxon>
    </lineage>
</organism>
<protein>
    <submittedName>
        <fullName evidence="5">Lrp/AsnC family transcriptional regulator</fullName>
    </submittedName>
</protein>
<dbReference type="InterPro" id="IPR011008">
    <property type="entry name" value="Dimeric_a/b-barrel"/>
</dbReference>
<dbReference type="CDD" id="cd00090">
    <property type="entry name" value="HTH_ARSR"/>
    <property type="match status" value="1"/>
</dbReference>
<dbReference type="InterPro" id="IPR019888">
    <property type="entry name" value="Tscrpt_reg_AsnC-like"/>
</dbReference>
<gene>
    <name evidence="5" type="ORF">HY544_04755</name>
</gene>
<evidence type="ECO:0000256" key="1">
    <source>
        <dbReference type="ARBA" id="ARBA00023015"/>
    </source>
</evidence>
<comment type="caution">
    <text evidence="5">The sequence shown here is derived from an EMBL/GenBank/DDBJ whole genome shotgun (WGS) entry which is preliminary data.</text>
</comment>
<proteinExistence type="predicted"/>
<evidence type="ECO:0000313" key="5">
    <source>
        <dbReference type="EMBL" id="MBI4210788.1"/>
    </source>
</evidence>
<dbReference type="InterPro" id="IPR019887">
    <property type="entry name" value="Tscrpt_reg_AsnC/Lrp_C"/>
</dbReference>
<dbReference type="PANTHER" id="PTHR30154">
    <property type="entry name" value="LEUCINE-RESPONSIVE REGULATORY PROTEIN"/>
    <property type="match status" value="1"/>
</dbReference>
<dbReference type="InterPro" id="IPR011991">
    <property type="entry name" value="ArsR-like_HTH"/>
</dbReference>
<dbReference type="InterPro" id="IPR036388">
    <property type="entry name" value="WH-like_DNA-bd_sf"/>
</dbReference>
<keyword evidence="2" id="KW-0238">DNA-binding</keyword>
<dbReference type="Gene3D" id="3.30.70.920">
    <property type="match status" value="1"/>
</dbReference>
<dbReference type="Pfam" id="PF01037">
    <property type="entry name" value="AsnC_trans_reg"/>
    <property type="match status" value="1"/>
</dbReference>
<dbReference type="PANTHER" id="PTHR30154:SF34">
    <property type="entry name" value="TRANSCRIPTIONAL REGULATOR AZLB"/>
    <property type="match status" value="1"/>
</dbReference>
<dbReference type="SUPFAM" id="SSF54909">
    <property type="entry name" value="Dimeric alpha+beta barrel"/>
    <property type="match status" value="1"/>
</dbReference>
<dbReference type="GO" id="GO:0043200">
    <property type="term" value="P:response to amino acid"/>
    <property type="evidence" value="ECO:0007669"/>
    <property type="project" value="TreeGrafter"/>
</dbReference>
<evidence type="ECO:0000313" key="6">
    <source>
        <dbReference type="Proteomes" id="UP000732298"/>
    </source>
</evidence>
<keyword evidence="3" id="KW-0804">Transcription</keyword>
<dbReference type="Gene3D" id="1.10.10.10">
    <property type="entry name" value="Winged helix-like DNA-binding domain superfamily/Winged helix DNA-binding domain"/>
    <property type="match status" value="1"/>
</dbReference>
<feature type="domain" description="HTH asnC-type" evidence="4">
    <location>
        <begin position="6"/>
        <end position="67"/>
    </location>
</feature>
<evidence type="ECO:0000256" key="3">
    <source>
        <dbReference type="ARBA" id="ARBA00023163"/>
    </source>
</evidence>
<dbReference type="SMART" id="SM00344">
    <property type="entry name" value="HTH_ASNC"/>
    <property type="match status" value="1"/>
</dbReference>
<dbReference type="PRINTS" id="PR00033">
    <property type="entry name" value="HTHASNC"/>
</dbReference>
<dbReference type="EMBL" id="JACQPB010000042">
    <property type="protein sequence ID" value="MBI4210788.1"/>
    <property type="molecule type" value="Genomic_DNA"/>
</dbReference>
<dbReference type="AlphaFoldDB" id="A0A8T3YP59"/>
<name>A0A8T3YP59_9ARCH</name>
<dbReference type="GO" id="GO:0043565">
    <property type="term" value="F:sequence-specific DNA binding"/>
    <property type="evidence" value="ECO:0007669"/>
    <property type="project" value="InterPro"/>
</dbReference>
<dbReference type="GO" id="GO:0005829">
    <property type="term" value="C:cytosol"/>
    <property type="evidence" value="ECO:0007669"/>
    <property type="project" value="TreeGrafter"/>
</dbReference>
<dbReference type="PROSITE" id="PS50956">
    <property type="entry name" value="HTH_ASNC_2"/>
    <property type="match status" value="1"/>
</dbReference>
<sequence length="150" mass="17077">MEPEKIDQKDREIITELISNSRQTVGQLAKKIGMPPTTIHNRIKKLEQHGIIRNYTAEIDYKKLGRPVMAYIGITVNYNVEGRKIKQPEIARQIKKLEGVREVTILTGGLDIIVKVMAKDIDDLNEIVTEKLRDIDGVDKTQTMIVLTQV</sequence>
<reference evidence="5" key="1">
    <citation type="submission" date="2020-07" db="EMBL/GenBank/DDBJ databases">
        <title>Huge and variable diversity of episymbiotic CPR bacteria and DPANN archaea in groundwater ecosystems.</title>
        <authorList>
            <person name="He C.Y."/>
            <person name="Keren R."/>
            <person name="Whittaker M."/>
            <person name="Farag I.F."/>
            <person name="Doudna J."/>
            <person name="Cate J.H.D."/>
            <person name="Banfield J.F."/>
        </authorList>
    </citation>
    <scope>NUCLEOTIDE SEQUENCE</scope>
    <source>
        <strain evidence="5">NC_groundwater_1296_Ag_S-0.2um_52_80</strain>
    </source>
</reference>
<dbReference type="Proteomes" id="UP000732298">
    <property type="component" value="Unassembled WGS sequence"/>
</dbReference>
<dbReference type="Pfam" id="PF13412">
    <property type="entry name" value="HTH_24"/>
    <property type="match status" value="1"/>
</dbReference>
<accession>A0A8T3YP59</accession>
<dbReference type="InterPro" id="IPR036390">
    <property type="entry name" value="WH_DNA-bd_sf"/>
</dbReference>
<dbReference type="SUPFAM" id="SSF46785">
    <property type="entry name" value="Winged helix' DNA-binding domain"/>
    <property type="match status" value="1"/>
</dbReference>
<evidence type="ECO:0000259" key="4">
    <source>
        <dbReference type="PROSITE" id="PS50956"/>
    </source>
</evidence>
<keyword evidence="1" id="KW-0805">Transcription regulation</keyword>
<evidence type="ECO:0000256" key="2">
    <source>
        <dbReference type="ARBA" id="ARBA00023125"/>
    </source>
</evidence>
<dbReference type="InterPro" id="IPR000485">
    <property type="entry name" value="AsnC-type_HTH_dom"/>
</dbReference>